<protein>
    <submittedName>
        <fullName evidence="1">Uncharacterized protein</fullName>
    </submittedName>
</protein>
<proteinExistence type="predicted"/>
<dbReference type="EMBL" id="JAJVKT010000030">
    <property type="protein sequence ID" value="MCE7510805.1"/>
    <property type="molecule type" value="Genomic_DNA"/>
</dbReference>
<name>A0A9Q3W890_9GAMM</name>
<dbReference type="RefSeq" id="WP_080531558.1">
    <property type="nucleotide sequence ID" value="NZ_CP012331.1"/>
</dbReference>
<comment type="caution">
    <text evidence="1">The sequence shown here is derived from an EMBL/GenBank/DDBJ whole genome shotgun (WGS) entry which is preliminary data.</text>
</comment>
<evidence type="ECO:0000313" key="1">
    <source>
        <dbReference type="EMBL" id="MCE7510805.1"/>
    </source>
</evidence>
<organism evidence="1 2">
    <name type="scientific">Alloalcanivorax xenomutans</name>
    <dbReference type="NCBI Taxonomy" id="1094342"/>
    <lineage>
        <taxon>Bacteria</taxon>
        <taxon>Pseudomonadati</taxon>
        <taxon>Pseudomonadota</taxon>
        <taxon>Gammaproteobacteria</taxon>
        <taxon>Oceanospirillales</taxon>
        <taxon>Alcanivoracaceae</taxon>
        <taxon>Alloalcanivorax</taxon>
    </lineage>
</organism>
<evidence type="ECO:0000313" key="2">
    <source>
        <dbReference type="Proteomes" id="UP001107961"/>
    </source>
</evidence>
<sequence>MNEVTRGPVETTGNDPQICTLEGLHLVPVAKQYPGPFCTMIFSHMSVDGRHLTLSIVHEDDYWPHVVTQSAAVVRAAHCLAETLNENASARFDRVVA</sequence>
<accession>A0A9Q3W890</accession>
<dbReference type="KEGG" id="axe:P40_18595"/>
<keyword evidence="2" id="KW-1185">Reference proteome</keyword>
<gene>
    <name evidence="1" type="ORF">LZG35_19375</name>
</gene>
<dbReference type="AlphaFoldDB" id="A0A9Q3W890"/>
<reference evidence="1" key="1">
    <citation type="submission" date="2022-01" db="EMBL/GenBank/DDBJ databases">
        <authorList>
            <person name="Karlyshev A.V."/>
            <person name="Jaspars M."/>
        </authorList>
    </citation>
    <scope>NUCLEOTIDE SEQUENCE</scope>
    <source>
        <strain evidence="1">AGSA3-2</strain>
    </source>
</reference>
<dbReference type="Proteomes" id="UP001107961">
    <property type="component" value="Unassembled WGS sequence"/>
</dbReference>